<keyword evidence="3 5" id="KW-0687">Ribonucleoprotein</keyword>
<dbReference type="Pfam" id="PF00468">
    <property type="entry name" value="Ribosomal_L34"/>
    <property type="match status" value="1"/>
</dbReference>
<dbReference type="STRING" id="1300347.I601_1272"/>
<evidence type="ECO:0000256" key="4">
    <source>
        <dbReference type="ARBA" id="ARBA00035177"/>
    </source>
</evidence>
<dbReference type="NCBIfam" id="TIGR01030">
    <property type="entry name" value="rpmH_bact"/>
    <property type="match status" value="1"/>
</dbReference>
<dbReference type="PANTHER" id="PTHR14503">
    <property type="entry name" value="MITOCHONDRIAL RIBOSOMAL PROTEIN 34 FAMILY MEMBER"/>
    <property type="match status" value="1"/>
</dbReference>
<dbReference type="FunFam" id="1.10.287.3980:FF:000001">
    <property type="entry name" value="Mitochondrial ribosomal protein L34"/>
    <property type="match status" value="1"/>
</dbReference>
<dbReference type="PROSITE" id="PS00784">
    <property type="entry name" value="RIBOSOMAL_L34"/>
    <property type="match status" value="1"/>
</dbReference>
<sequence>MSKRTYQPNNRRRHKVHGFRLRMRTRAGRAILSSRRRKGRKSISV</sequence>
<evidence type="ECO:0000256" key="1">
    <source>
        <dbReference type="ARBA" id="ARBA00010111"/>
    </source>
</evidence>
<comment type="similarity">
    <text evidence="1 5">Belongs to the bacterial ribosomal protein bL34 family.</text>
</comment>
<dbReference type="GO" id="GO:1990904">
    <property type="term" value="C:ribonucleoprotein complex"/>
    <property type="evidence" value="ECO:0007669"/>
    <property type="project" value="UniProtKB-KW"/>
</dbReference>
<accession>A0A1A9GHJ4</accession>
<dbReference type="EMBL" id="CP015079">
    <property type="protein sequence ID" value="ANH37714.1"/>
    <property type="molecule type" value="Genomic_DNA"/>
</dbReference>
<evidence type="ECO:0000256" key="2">
    <source>
        <dbReference type="ARBA" id="ARBA00022980"/>
    </source>
</evidence>
<evidence type="ECO:0000313" key="6">
    <source>
        <dbReference type="EMBL" id="ANH37714.1"/>
    </source>
</evidence>
<gene>
    <name evidence="5 6" type="primary">rpmH</name>
    <name evidence="6" type="ORF">I601_1272</name>
</gene>
<dbReference type="PANTHER" id="PTHR14503:SF4">
    <property type="entry name" value="LARGE RIBOSOMAL SUBUNIT PROTEIN BL34M"/>
    <property type="match status" value="1"/>
</dbReference>
<keyword evidence="2 5" id="KW-0689">Ribosomal protein</keyword>
<dbReference type="InterPro" id="IPR020939">
    <property type="entry name" value="Ribosomal_bL34_CS"/>
</dbReference>
<dbReference type="OrthoDB" id="9804832at2"/>
<name>A0A1A9GHJ4_9ACTN</name>
<evidence type="ECO:0000256" key="3">
    <source>
        <dbReference type="ARBA" id="ARBA00023274"/>
    </source>
</evidence>
<dbReference type="Gene3D" id="1.10.287.3980">
    <property type="match status" value="1"/>
</dbReference>
<dbReference type="AlphaFoldDB" id="A0A1A9GHJ4"/>
<dbReference type="Proteomes" id="UP000077868">
    <property type="component" value="Chromosome"/>
</dbReference>
<evidence type="ECO:0000256" key="5">
    <source>
        <dbReference type="HAMAP-Rule" id="MF_00391"/>
    </source>
</evidence>
<proteinExistence type="inferred from homology"/>
<reference evidence="6 7" key="1">
    <citation type="submission" date="2016-03" db="EMBL/GenBank/DDBJ databases">
        <title>Complete genome sequence of a soil Actinobacterium, Nocardioides dokdonensis FR1436.</title>
        <authorList>
            <person name="Kwon S.-K."/>
            <person name="Kim K."/>
            <person name="Kim J.F."/>
        </authorList>
    </citation>
    <scope>NUCLEOTIDE SEQUENCE [LARGE SCALE GENOMIC DNA]</scope>
    <source>
        <strain evidence="6 7">FR1436</strain>
    </source>
</reference>
<dbReference type="GO" id="GO:0003735">
    <property type="term" value="F:structural constituent of ribosome"/>
    <property type="evidence" value="ECO:0007669"/>
    <property type="project" value="InterPro"/>
</dbReference>
<dbReference type="InterPro" id="IPR000271">
    <property type="entry name" value="Ribosomal_bL34"/>
</dbReference>
<dbReference type="HAMAP" id="MF_00391">
    <property type="entry name" value="Ribosomal_bL34"/>
    <property type="match status" value="1"/>
</dbReference>
<dbReference type="KEGG" id="ndk:I601_1272"/>
<evidence type="ECO:0000313" key="7">
    <source>
        <dbReference type="Proteomes" id="UP000077868"/>
    </source>
</evidence>
<organism evidence="6 7">
    <name type="scientific">Nocardioides dokdonensis FR1436</name>
    <dbReference type="NCBI Taxonomy" id="1300347"/>
    <lineage>
        <taxon>Bacteria</taxon>
        <taxon>Bacillati</taxon>
        <taxon>Actinomycetota</taxon>
        <taxon>Actinomycetes</taxon>
        <taxon>Propionibacteriales</taxon>
        <taxon>Nocardioidaceae</taxon>
        <taxon>Nocardioides</taxon>
    </lineage>
</organism>
<dbReference type="GO" id="GO:0005840">
    <property type="term" value="C:ribosome"/>
    <property type="evidence" value="ECO:0007669"/>
    <property type="project" value="UniProtKB-KW"/>
</dbReference>
<protein>
    <recommendedName>
        <fullName evidence="4 5">Large ribosomal subunit protein bL34</fullName>
    </recommendedName>
</protein>
<keyword evidence="7" id="KW-1185">Reference proteome</keyword>
<dbReference type="GO" id="GO:0006412">
    <property type="term" value="P:translation"/>
    <property type="evidence" value="ECO:0007669"/>
    <property type="project" value="UniProtKB-UniRule"/>
</dbReference>
<dbReference type="RefSeq" id="WP_068107494.1">
    <property type="nucleotide sequence ID" value="NZ_CP015079.1"/>
</dbReference>
<dbReference type="PATRIC" id="fig|1300347.3.peg.1274"/>